<dbReference type="PANTHER" id="PTHR11690">
    <property type="entry name" value="AMILORIDE-SENSITIVE SODIUM CHANNEL-RELATED"/>
    <property type="match status" value="1"/>
</dbReference>
<evidence type="ECO:0000256" key="8">
    <source>
        <dbReference type="ARBA" id="ARBA00023065"/>
    </source>
</evidence>
<keyword evidence="10 12" id="KW-0739">Sodium transport</keyword>
<evidence type="ECO:0000256" key="7">
    <source>
        <dbReference type="ARBA" id="ARBA00023053"/>
    </source>
</evidence>
<keyword evidence="5 12" id="KW-0812">Transmembrane</keyword>
<comment type="similarity">
    <text evidence="2 12">Belongs to the amiloride-sensitive sodium channel (TC 1.A.6) family.</text>
</comment>
<dbReference type="KEGG" id="foc:113202526"/>
<evidence type="ECO:0000256" key="2">
    <source>
        <dbReference type="ARBA" id="ARBA00007193"/>
    </source>
</evidence>
<evidence type="ECO:0000256" key="3">
    <source>
        <dbReference type="ARBA" id="ARBA00022448"/>
    </source>
</evidence>
<evidence type="ECO:0000256" key="9">
    <source>
        <dbReference type="ARBA" id="ARBA00023136"/>
    </source>
</evidence>
<evidence type="ECO:0000256" key="13">
    <source>
        <dbReference type="SAM" id="MobiDB-lite"/>
    </source>
</evidence>
<dbReference type="GO" id="GO:0005886">
    <property type="term" value="C:plasma membrane"/>
    <property type="evidence" value="ECO:0007669"/>
    <property type="project" value="TreeGrafter"/>
</dbReference>
<keyword evidence="11 12" id="KW-0407">Ion channel</keyword>
<keyword evidence="9" id="KW-0472">Membrane</keyword>
<proteinExistence type="inferred from homology"/>
<dbReference type="OrthoDB" id="6502088at2759"/>
<feature type="compositionally biased region" description="Polar residues" evidence="13">
    <location>
        <begin position="256"/>
        <end position="265"/>
    </location>
</feature>
<evidence type="ECO:0000256" key="4">
    <source>
        <dbReference type="ARBA" id="ARBA00022461"/>
    </source>
</evidence>
<evidence type="ECO:0000256" key="5">
    <source>
        <dbReference type="ARBA" id="ARBA00022692"/>
    </source>
</evidence>
<dbReference type="InterPro" id="IPR001873">
    <property type="entry name" value="ENaC"/>
</dbReference>
<dbReference type="AlphaFoldDB" id="A0A6J1RU93"/>
<protein>
    <submittedName>
        <fullName evidence="15">Sodium channel protein Nach-like isoform X1</fullName>
    </submittedName>
</protein>
<evidence type="ECO:0000256" key="11">
    <source>
        <dbReference type="ARBA" id="ARBA00023303"/>
    </source>
</evidence>
<dbReference type="RefSeq" id="XP_026272574.2">
    <property type="nucleotide sequence ID" value="XM_026416789.2"/>
</dbReference>
<reference evidence="15" key="1">
    <citation type="submission" date="2025-08" db="UniProtKB">
        <authorList>
            <consortium name="RefSeq"/>
        </authorList>
    </citation>
    <scope>IDENTIFICATION</scope>
    <source>
        <tissue evidence="15">Whole organism</tissue>
    </source>
</reference>
<evidence type="ECO:0000256" key="1">
    <source>
        <dbReference type="ARBA" id="ARBA00004141"/>
    </source>
</evidence>
<dbReference type="PANTHER" id="PTHR11690:SF288">
    <property type="entry name" value="AMILORIDE-SENSITIVE NA+ CHANNEL-RELATED"/>
    <property type="match status" value="1"/>
</dbReference>
<accession>A0A6J1RU93</accession>
<feature type="region of interest" description="Disordered" evidence="13">
    <location>
        <begin position="247"/>
        <end position="266"/>
    </location>
</feature>
<gene>
    <name evidence="15" type="primary">LOC113202526</name>
</gene>
<dbReference type="Gene3D" id="1.10.287.770">
    <property type="entry name" value="YojJ-like"/>
    <property type="match status" value="1"/>
</dbReference>
<keyword evidence="8 12" id="KW-0406">Ion transport</keyword>
<dbReference type="Gene3D" id="1.10.287.820">
    <property type="entry name" value="Acid-sensing ion channel domain"/>
    <property type="match status" value="1"/>
</dbReference>
<keyword evidence="14" id="KW-1185">Reference proteome</keyword>
<evidence type="ECO:0000256" key="12">
    <source>
        <dbReference type="RuleBase" id="RU000679"/>
    </source>
</evidence>
<dbReference type="Pfam" id="PF00858">
    <property type="entry name" value="ASC"/>
    <property type="match status" value="1"/>
</dbReference>
<comment type="subcellular location">
    <subcellularLocation>
        <location evidence="1">Membrane</location>
        <topology evidence="1">Multi-pass membrane protein</topology>
    </subcellularLocation>
</comment>
<dbReference type="GeneID" id="113202526"/>
<evidence type="ECO:0000313" key="15">
    <source>
        <dbReference type="RefSeq" id="XP_026272574.2"/>
    </source>
</evidence>
<evidence type="ECO:0000256" key="10">
    <source>
        <dbReference type="ARBA" id="ARBA00023201"/>
    </source>
</evidence>
<organism evidence="14 15">
    <name type="scientific">Frankliniella occidentalis</name>
    <name type="common">Western flower thrips</name>
    <name type="synonym">Euthrips occidentalis</name>
    <dbReference type="NCBI Taxonomy" id="133901"/>
    <lineage>
        <taxon>Eukaryota</taxon>
        <taxon>Metazoa</taxon>
        <taxon>Ecdysozoa</taxon>
        <taxon>Arthropoda</taxon>
        <taxon>Hexapoda</taxon>
        <taxon>Insecta</taxon>
        <taxon>Pterygota</taxon>
        <taxon>Neoptera</taxon>
        <taxon>Paraneoptera</taxon>
        <taxon>Thysanoptera</taxon>
        <taxon>Terebrantia</taxon>
        <taxon>Thripoidea</taxon>
        <taxon>Thripidae</taxon>
        <taxon>Frankliniella</taxon>
    </lineage>
</organism>
<evidence type="ECO:0000313" key="14">
    <source>
        <dbReference type="Proteomes" id="UP000504606"/>
    </source>
</evidence>
<keyword evidence="6" id="KW-1133">Transmembrane helix</keyword>
<dbReference type="Proteomes" id="UP000504606">
    <property type="component" value="Unplaced"/>
</dbReference>
<dbReference type="GO" id="GO:0015280">
    <property type="term" value="F:ligand-gated sodium channel activity"/>
    <property type="evidence" value="ECO:0007669"/>
    <property type="project" value="TreeGrafter"/>
</dbReference>
<keyword evidence="7" id="KW-0915">Sodium</keyword>
<name>A0A6J1RU93_FRAOC</name>
<keyword evidence="4 12" id="KW-0894">Sodium channel</keyword>
<sequence length="289" mass="32152">MATEGSSQAMVSMGKESMVQILPTLRTASSSLRDVTPERRRCLFDDETILPDTAEYSSDVCLLECEASKIWRACSCRPLNFPRISGVRGRFCGLNKLACLAKYHEEKHEYMVKSQVPSNKLPVEPAPADALSQEKYQSCGCMAQCTSVDYELETTTSNFGASRWVRRNFYKNLNATNRSLLHVYFDSQTAPKFINDLVSNNVQLMSSCGGIFSLFLGCSFMSAVEVVYFFTVRLWLLVRGEGANPPTTAGPPGISPNDTSPTTVSHVAKRPKDDVWGWGSEKPIRPRVF</sequence>
<evidence type="ECO:0000256" key="6">
    <source>
        <dbReference type="ARBA" id="ARBA00022989"/>
    </source>
</evidence>
<keyword evidence="3 12" id="KW-0813">Transport</keyword>